<dbReference type="AlphaFoldDB" id="H8GFP1"/>
<dbReference type="PROSITE" id="PS00284">
    <property type="entry name" value="SERPIN"/>
    <property type="match status" value="1"/>
</dbReference>
<dbReference type="RefSeq" id="WP_005444824.1">
    <property type="nucleotide sequence ID" value="NZ_CM001466.1"/>
</dbReference>
<dbReference type="GO" id="GO:0004867">
    <property type="term" value="F:serine-type endopeptidase inhibitor activity"/>
    <property type="evidence" value="ECO:0007669"/>
    <property type="project" value="InterPro"/>
</dbReference>
<dbReference type="EMBL" id="CM001466">
    <property type="protein sequence ID" value="EHY91076.1"/>
    <property type="molecule type" value="Genomic_DNA"/>
</dbReference>
<accession>H8GFP1</accession>
<dbReference type="InterPro" id="IPR000215">
    <property type="entry name" value="Serpin_fam"/>
</dbReference>
<dbReference type="PANTHER" id="PTHR11461">
    <property type="entry name" value="SERINE PROTEASE INHIBITOR, SERPIN"/>
    <property type="match status" value="1"/>
</dbReference>
<dbReference type="InterPro" id="IPR036186">
    <property type="entry name" value="Serpin_sf"/>
</dbReference>
<sequence>MPVSDVATTHLDFTLALHRTLAAHGGNVCFSPYSVASALSLVTRAARGDTAAEPAGLLAGSTDRADRIDEVVEWLNKAAVLDDARSGQDTPSLAVSNTLWVWENLAIRSGFTDALRDWPSGAVRQAPFVKDPEGARIEINDDVARTTRDLIPELLPAGTIGDDTVAGLVNALYLKAAWTFAFKESDTAEDDFHAPSGAVRVPMMRQVERLGHAAANGWQLVELPAVGGVAASILLPDRPLEEAEPELDAATVTALLDAQRETMVRLRLPRVEVDVRCALKDALSSLGVRRMFQAGADFGELTDDPRLVVSDMLHQSVLRIDEAGLEGAAATAAMMRLVSAPATDPVTVTVDRPFLLLVRHRASGAIYFLARVVEP</sequence>
<dbReference type="InterPro" id="IPR042185">
    <property type="entry name" value="Serpin_sf_2"/>
</dbReference>
<dbReference type="SUPFAM" id="SSF56574">
    <property type="entry name" value="Serpins"/>
    <property type="match status" value="1"/>
</dbReference>
<dbReference type="HOGENOM" id="CLU_023330_0_3_11"/>
<proteinExistence type="inferred from homology"/>
<keyword evidence="3" id="KW-0722">Serine protease inhibitor</keyword>
<dbReference type="InterPro" id="IPR023795">
    <property type="entry name" value="Serpin_CS"/>
</dbReference>
<dbReference type="Proteomes" id="UP000004705">
    <property type="component" value="Chromosome"/>
</dbReference>
<dbReference type="InterPro" id="IPR042178">
    <property type="entry name" value="Serpin_sf_1"/>
</dbReference>
<comment type="similarity">
    <text evidence="1">Belongs to the serpin family.</text>
</comment>
<evidence type="ECO:0000259" key="2">
    <source>
        <dbReference type="SMART" id="SM00093"/>
    </source>
</evidence>
<name>H8GFP1_9PSEU</name>
<evidence type="ECO:0000313" key="3">
    <source>
        <dbReference type="EMBL" id="EHY91076.1"/>
    </source>
</evidence>
<dbReference type="SMART" id="SM00093">
    <property type="entry name" value="SERPIN"/>
    <property type="match status" value="1"/>
</dbReference>
<organism evidence="3 4">
    <name type="scientific">Saccharomonospora azurea NA-128</name>
    <dbReference type="NCBI Taxonomy" id="882081"/>
    <lineage>
        <taxon>Bacteria</taxon>
        <taxon>Bacillati</taxon>
        <taxon>Actinomycetota</taxon>
        <taxon>Actinomycetes</taxon>
        <taxon>Pseudonocardiales</taxon>
        <taxon>Pseudonocardiaceae</taxon>
        <taxon>Saccharomonospora</taxon>
    </lineage>
</organism>
<reference evidence="3 4" key="1">
    <citation type="journal article" date="2012" name="Stand. Genomic Sci.">
        <title>Genome sequence of the soil bacterium Saccharomonospora azurea type strain (NA-128(T)).</title>
        <authorList>
            <person name="Klenk H.P."/>
            <person name="Held B."/>
            <person name="Lucas S."/>
            <person name="Lapidus A."/>
            <person name="Copeland A."/>
            <person name="Hammon N."/>
            <person name="Pitluck S."/>
            <person name="Goodwin L.A."/>
            <person name="Han C."/>
            <person name="Tapia R."/>
            <person name="Brambilla E.M."/>
            <person name="Potter G."/>
            <person name="Land M."/>
            <person name="Ivanova N."/>
            <person name="Rohde M."/>
            <person name="Goker M."/>
            <person name="Detter J.C."/>
            <person name="Kyrpides N.C."/>
            <person name="Woyke T."/>
        </authorList>
    </citation>
    <scope>NUCLEOTIDE SEQUENCE [LARGE SCALE GENOMIC DNA]</scope>
    <source>
        <strain evidence="3 4">NA-128</strain>
    </source>
</reference>
<protein>
    <submittedName>
        <fullName evidence="3">Serine protease inhibitor</fullName>
    </submittedName>
</protein>
<dbReference type="InterPro" id="IPR023796">
    <property type="entry name" value="Serpin_dom"/>
</dbReference>
<dbReference type="Gene3D" id="3.30.497.10">
    <property type="entry name" value="Antithrombin, subunit I, domain 2"/>
    <property type="match status" value="1"/>
</dbReference>
<dbReference type="GO" id="GO:0005615">
    <property type="term" value="C:extracellular space"/>
    <property type="evidence" value="ECO:0007669"/>
    <property type="project" value="InterPro"/>
</dbReference>
<evidence type="ECO:0000313" key="4">
    <source>
        <dbReference type="Proteomes" id="UP000004705"/>
    </source>
</evidence>
<keyword evidence="4" id="KW-1185">Reference proteome</keyword>
<dbReference type="PANTHER" id="PTHR11461:SF211">
    <property type="entry name" value="GH10112P-RELATED"/>
    <property type="match status" value="1"/>
</dbReference>
<dbReference type="OrthoDB" id="9764871at2"/>
<dbReference type="Gene3D" id="2.30.39.10">
    <property type="entry name" value="Alpha-1-antitrypsin, domain 1"/>
    <property type="match status" value="1"/>
</dbReference>
<keyword evidence="3" id="KW-0646">Protease inhibitor</keyword>
<gene>
    <name evidence="3" type="ORF">SacazDRAFT_04227</name>
</gene>
<dbReference type="CDD" id="cd19590">
    <property type="entry name" value="serpin_thermopin-like"/>
    <property type="match status" value="1"/>
</dbReference>
<dbReference type="Pfam" id="PF00079">
    <property type="entry name" value="Serpin"/>
    <property type="match status" value="1"/>
</dbReference>
<evidence type="ECO:0000256" key="1">
    <source>
        <dbReference type="RuleBase" id="RU000411"/>
    </source>
</evidence>
<feature type="domain" description="Serpin" evidence="2">
    <location>
        <begin position="15"/>
        <end position="375"/>
    </location>
</feature>